<evidence type="ECO:0000256" key="5">
    <source>
        <dbReference type="ARBA" id="ARBA00022806"/>
    </source>
</evidence>
<dbReference type="Pfam" id="PF00567">
    <property type="entry name" value="TUDOR"/>
    <property type="match status" value="1"/>
</dbReference>
<dbReference type="InterPro" id="IPR002999">
    <property type="entry name" value="Tudor"/>
</dbReference>
<keyword evidence="3" id="KW-0547">Nucleotide-binding</keyword>
<organism evidence="9 10">
    <name type="scientific">Climacteris rufus</name>
    <name type="common">rufous treecreeper</name>
    <dbReference type="NCBI Taxonomy" id="47695"/>
    <lineage>
        <taxon>Eukaryota</taxon>
        <taxon>Metazoa</taxon>
        <taxon>Chordata</taxon>
        <taxon>Craniata</taxon>
        <taxon>Vertebrata</taxon>
        <taxon>Euteleostomi</taxon>
        <taxon>Archelosauria</taxon>
        <taxon>Archosauria</taxon>
        <taxon>Dinosauria</taxon>
        <taxon>Saurischia</taxon>
        <taxon>Theropoda</taxon>
        <taxon>Coelurosauria</taxon>
        <taxon>Aves</taxon>
        <taxon>Neognathae</taxon>
        <taxon>Neoaves</taxon>
        <taxon>Telluraves</taxon>
        <taxon>Australaves</taxon>
        <taxon>Passeriformes</taxon>
        <taxon>Climacteridae</taxon>
        <taxon>Climacteris</taxon>
    </lineage>
</organism>
<evidence type="ECO:0000256" key="1">
    <source>
        <dbReference type="ARBA" id="ARBA00012552"/>
    </source>
</evidence>
<evidence type="ECO:0000313" key="10">
    <source>
        <dbReference type="Proteomes" id="UP000580879"/>
    </source>
</evidence>
<keyword evidence="6" id="KW-0067">ATP-binding</keyword>
<dbReference type="EC" id="3.6.4.13" evidence="1"/>
<name>A0A7K6QCH0_9PASS</name>
<keyword evidence="2" id="KW-0677">Repeat</keyword>
<dbReference type="OrthoDB" id="249932at2759"/>
<evidence type="ECO:0000256" key="7">
    <source>
        <dbReference type="ARBA" id="ARBA00047984"/>
    </source>
</evidence>
<dbReference type="GO" id="GO:0016787">
    <property type="term" value="F:hydrolase activity"/>
    <property type="evidence" value="ECO:0007669"/>
    <property type="project" value="UniProtKB-KW"/>
</dbReference>
<dbReference type="GO" id="GO:0042078">
    <property type="term" value="P:germ-line stem cell division"/>
    <property type="evidence" value="ECO:0007669"/>
    <property type="project" value="TreeGrafter"/>
</dbReference>
<feature type="non-terminal residue" evidence="9">
    <location>
        <position position="1"/>
    </location>
</feature>
<dbReference type="PANTHER" id="PTHR22655">
    <property type="entry name" value="ATP-DEPENDENT RNA HELICASE TDRD12-RELATED"/>
    <property type="match status" value="1"/>
</dbReference>
<evidence type="ECO:0000259" key="8">
    <source>
        <dbReference type="Pfam" id="PF00567"/>
    </source>
</evidence>
<dbReference type="GO" id="GO:0005524">
    <property type="term" value="F:ATP binding"/>
    <property type="evidence" value="ECO:0007669"/>
    <property type="project" value="UniProtKB-KW"/>
</dbReference>
<dbReference type="AlphaFoldDB" id="A0A7K6QCH0"/>
<dbReference type="EMBL" id="VZRZ01001148">
    <property type="protein sequence ID" value="NWW71089.1"/>
    <property type="molecule type" value="Genomic_DNA"/>
</dbReference>
<dbReference type="Proteomes" id="UP000580879">
    <property type="component" value="Unassembled WGS sequence"/>
</dbReference>
<feature type="non-terminal residue" evidence="9">
    <location>
        <position position="105"/>
    </location>
</feature>
<keyword evidence="10" id="KW-1185">Reference proteome</keyword>
<evidence type="ECO:0000256" key="6">
    <source>
        <dbReference type="ARBA" id="ARBA00022840"/>
    </source>
</evidence>
<gene>
    <name evidence="9" type="primary">Tdrd12</name>
    <name evidence="9" type="ORF">CLIRUF_R11387</name>
</gene>
<protein>
    <recommendedName>
        <fullName evidence="1">RNA helicase</fullName>
        <ecNumber evidence="1">3.6.4.13</ecNumber>
    </recommendedName>
</protein>
<feature type="domain" description="Tudor" evidence="8">
    <location>
        <begin position="4"/>
        <end position="68"/>
    </location>
</feature>
<evidence type="ECO:0000256" key="3">
    <source>
        <dbReference type="ARBA" id="ARBA00022741"/>
    </source>
</evidence>
<accession>A0A7K6QCH0</accession>
<comment type="catalytic activity">
    <reaction evidence="7">
        <text>ATP + H2O = ADP + phosphate + H(+)</text>
        <dbReference type="Rhea" id="RHEA:13065"/>
        <dbReference type="ChEBI" id="CHEBI:15377"/>
        <dbReference type="ChEBI" id="CHEBI:15378"/>
        <dbReference type="ChEBI" id="CHEBI:30616"/>
        <dbReference type="ChEBI" id="CHEBI:43474"/>
        <dbReference type="ChEBI" id="CHEBI:456216"/>
        <dbReference type="EC" id="3.6.4.13"/>
    </reaction>
</comment>
<evidence type="ECO:0000256" key="2">
    <source>
        <dbReference type="ARBA" id="ARBA00022737"/>
    </source>
</evidence>
<dbReference type="Gene3D" id="2.40.50.90">
    <property type="match status" value="1"/>
</dbReference>
<evidence type="ECO:0000313" key="9">
    <source>
        <dbReference type="EMBL" id="NWW71089.1"/>
    </source>
</evidence>
<dbReference type="PANTHER" id="PTHR22655:SF2">
    <property type="entry name" value="ATP-DEPENDENT RNA HELICASE TDRD12-RELATED"/>
    <property type="match status" value="1"/>
</dbReference>
<reference evidence="9 10" key="1">
    <citation type="submission" date="2019-09" db="EMBL/GenBank/DDBJ databases">
        <title>Bird 10,000 Genomes (B10K) Project - Family phase.</title>
        <authorList>
            <person name="Zhang G."/>
        </authorList>
    </citation>
    <scope>NUCLEOTIDE SEQUENCE [LARGE SCALE GENOMIC DNA]</scope>
    <source>
        <strain evidence="9">B10K-DU-029-53</strain>
    </source>
</reference>
<dbReference type="SUPFAM" id="SSF63748">
    <property type="entry name" value="Tudor/PWWP/MBT"/>
    <property type="match status" value="1"/>
</dbReference>
<evidence type="ECO:0000256" key="4">
    <source>
        <dbReference type="ARBA" id="ARBA00022801"/>
    </source>
</evidence>
<dbReference type="GO" id="GO:0003724">
    <property type="term" value="F:RNA helicase activity"/>
    <property type="evidence" value="ECO:0007669"/>
    <property type="project" value="UniProtKB-EC"/>
</dbReference>
<proteinExistence type="predicted"/>
<sequence>QVYVVFSEELRCWCRALLRSIRRQADGYQLQFFLVDHARYCSVPPDNIRVLAGEFAKMPYRARKCRLHCTKPLTLHLDFLEDTAKIGPAKRWDAAAIQYFRNLLE</sequence>
<keyword evidence="4" id="KW-0378">Hydrolase</keyword>
<dbReference type="InterPro" id="IPR035437">
    <property type="entry name" value="SNase_OB-fold_sf"/>
</dbReference>
<keyword evidence="5 9" id="KW-0347">Helicase</keyword>
<comment type="caution">
    <text evidence="9">The sequence shown here is derived from an EMBL/GenBank/DDBJ whole genome shotgun (WGS) entry which is preliminary data.</text>
</comment>